<dbReference type="InterPro" id="IPR000772">
    <property type="entry name" value="Ricin_B_lectin"/>
</dbReference>
<dbReference type="RefSeq" id="WP_062238974.1">
    <property type="nucleotide sequence ID" value="NZ_JBPJFL010000001.1"/>
</dbReference>
<organism evidence="2 3">
    <name type="scientific">Streptomyces griseorubiginosus</name>
    <dbReference type="NCBI Taxonomy" id="67304"/>
    <lineage>
        <taxon>Bacteria</taxon>
        <taxon>Bacillati</taxon>
        <taxon>Actinomycetota</taxon>
        <taxon>Actinomycetes</taxon>
        <taxon>Kitasatosporales</taxon>
        <taxon>Streptomycetaceae</taxon>
        <taxon>Streptomyces</taxon>
    </lineage>
</organism>
<protein>
    <submittedName>
        <fullName evidence="2">Carbohydrate-binding protein</fullName>
    </submittedName>
</protein>
<comment type="caution">
    <text evidence="2">The sequence shown here is derived from an EMBL/GenBank/DDBJ whole genome shotgun (WGS) entry which is preliminary data.</text>
</comment>
<dbReference type="InterPro" id="IPR006626">
    <property type="entry name" value="PbH1"/>
</dbReference>
<evidence type="ECO:0000259" key="1">
    <source>
        <dbReference type="SMART" id="SM00458"/>
    </source>
</evidence>
<dbReference type="InterPro" id="IPR035992">
    <property type="entry name" value="Ricin_B-like_lectins"/>
</dbReference>
<dbReference type="Gene3D" id="2.160.20.10">
    <property type="entry name" value="Single-stranded right-handed beta-helix, Pectin lyase-like"/>
    <property type="match status" value="2"/>
</dbReference>
<dbReference type="PANTHER" id="PTHR36453:SF1">
    <property type="entry name" value="RIGHT HANDED BETA HELIX DOMAIN-CONTAINING PROTEIN"/>
    <property type="match status" value="1"/>
</dbReference>
<dbReference type="SUPFAM" id="SSF51126">
    <property type="entry name" value="Pectin lyase-like"/>
    <property type="match status" value="1"/>
</dbReference>
<evidence type="ECO:0000313" key="3">
    <source>
        <dbReference type="Proteomes" id="UP000054375"/>
    </source>
</evidence>
<dbReference type="EMBL" id="LMWV01000016">
    <property type="protein sequence ID" value="KUN65883.1"/>
    <property type="molecule type" value="Genomic_DNA"/>
</dbReference>
<dbReference type="Pfam" id="PF22842">
    <property type="entry name" value="Pel9A-like_beta_helix"/>
    <property type="match status" value="1"/>
</dbReference>
<name>A0A101S223_9ACTN</name>
<dbReference type="SUPFAM" id="SSF50370">
    <property type="entry name" value="Ricin B-like lectins"/>
    <property type="match status" value="1"/>
</dbReference>
<keyword evidence="3" id="KW-1185">Reference proteome</keyword>
<dbReference type="InterPro" id="IPR011050">
    <property type="entry name" value="Pectin_lyase_fold/virulence"/>
</dbReference>
<sequence>MNAQPTVRTNWRGRPPAAATAATAATSSVFRRLAAALPAAVSAVVLGSLATPTPASAATQATYYVAPDGSDSNSGTISAPFKTLQHARDVVRTVNGNMTGDINVYLRGGTYPVGSTIDFTSADSGTNGHHVVYSAYPGEKPVLDAGVQVSGWTQHSGNIWKATLNRDDKLRALYVNGKRAQMASKTINSAGCYGTYTVTAGQAPWAWESGSQCDGAKYSLSDLPAIASHQDDVEIVSATTWTTAIVGVRQITTSSDGANRVALFQQPGAAIAQAPPYGPFRAGGSHTFMNAYEFLDQPGEFYFDKSTHTVYYYKSSSEDMTSAQVFAPNNVSTLLKIAGTSRTDHARNLTFSGLTVEHSDWNLTNVAGSVFRQGTQGNAGSNVYARQNFHAYTYRNVDLPPAAVQIENADGIVLQGNTVQHAGADGITLANDVTDSQLTGNVTNDIAGSALTVGHPQHVYIGDYTPTNHEKYPVNVEGVCKNITVRDNYLYDSAVLFQGSSPVSAYFVDTLDVEHNRIEKSPWAGITLGWGWWNFDGSTNSINPGNPTTTAKNNTVKYNELIDTMQVLGDSAPIYTLGSQPGTEISNNYIKGVPAGHKYGLHPDEGSAFISYHDNVFDVDPGLAYTVNSGTWGRQHDLTITNNYGTLNKIFDRNVPNSTIQDVRGYGDNVWPAQAYGIALNAGLEEAYKNLLPAAVTAPQDYALPASTFAGTGVMTVPVRSPKDATKTLWLAPAGTTTFAAGPTMTSASGTATSVRVPQTAGDYRLYVVDAQGNASPASKALVRQRWNHVDDKAAGVTYSGTWSNWNDTKDMNGSEMFTNTAGNYAEFSFTGTGVRYLSMTQPNMGKVDVYLDGTLAQAAIDAYAATVTKQVPLFERTNLAAGPHTIKVVCTGTKNSAASNTVCALDAFAAIQFPAKNANYKVVNKGSNKAIDVSGGSLSAGANIIQWTDSGAGNQNWRFVPVGDGSYEIVTRNSALLMDVSGAATADGATIVQSSDTNVANQHWTLTASGNGYYKIKNVNSGKVLDVSSSGTQLVQSTDTNADSQLWKVVSVD</sequence>
<dbReference type="Gene3D" id="2.80.10.50">
    <property type="match status" value="1"/>
</dbReference>
<dbReference type="InterPro" id="IPR048482">
    <property type="entry name" value="GH141_ins"/>
</dbReference>
<dbReference type="Gene3D" id="2.60.120.260">
    <property type="entry name" value="Galactose-binding domain-like"/>
    <property type="match status" value="1"/>
</dbReference>
<dbReference type="PROSITE" id="PS50231">
    <property type="entry name" value="RICIN_B_LECTIN"/>
    <property type="match status" value="1"/>
</dbReference>
<evidence type="ECO:0000313" key="2">
    <source>
        <dbReference type="EMBL" id="KUN65883.1"/>
    </source>
</evidence>
<dbReference type="Proteomes" id="UP000054375">
    <property type="component" value="Unassembled WGS sequence"/>
</dbReference>
<proteinExistence type="predicted"/>
<gene>
    <name evidence="2" type="ORF">AQJ54_19460</name>
</gene>
<reference evidence="2 3" key="1">
    <citation type="submission" date="2015-10" db="EMBL/GenBank/DDBJ databases">
        <title>Draft genome sequence of Streptomyces griseorubiginosus DSM 40469, type strain for the species Streptomyces griseorubiginosus.</title>
        <authorList>
            <person name="Ruckert C."/>
            <person name="Winkler A."/>
            <person name="Kalinowski J."/>
            <person name="Kampfer P."/>
            <person name="Glaeser S."/>
        </authorList>
    </citation>
    <scope>NUCLEOTIDE SEQUENCE [LARGE SCALE GENOMIC DNA]</scope>
    <source>
        <strain evidence="2 3">DSM 40469</strain>
    </source>
</reference>
<dbReference type="Pfam" id="PF14200">
    <property type="entry name" value="RicinB_lectin_2"/>
    <property type="match status" value="2"/>
</dbReference>
<dbReference type="PANTHER" id="PTHR36453">
    <property type="entry name" value="SECRETED PROTEIN-RELATED"/>
    <property type="match status" value="1"/>
</dbReference>
<dbReference type="AlphaFoldDB" id="A0A101S223"/>
<accession>A0A101S223</accession>
<dbReference type="InterPro" id="IPR053868">
    <property type="entry name" value="Pel9A-like_beta_helix"/>
</dbReference>
<dbReference type="InterPro" id="IPR012334">
    <property type="entry name" value="Pectin_lyas_fold"/>
</dbReference>
<dbReference type="Pfam" id="PF21231">
    <property type="entry name" value="GH141_M"/>
    <property type="match status" value="1"/>
</dbReference>
<feature type="domain" description="Ricin B lectin" evidence="1">
    <location>
        <begin position="917"/>
        <end position="1051"/>
    </location>
</feature>
<dbReference type="SMART" id="SM00458">
    <property type="entry name" value="RICIN"/>
    <property type="match status" value="1"/>
</dbReference>
<dbReference type="SMART" id="SM00710">
    <property type="entry name" value="PbH1"/>
    <property type="match status" value="7"/>
</dbReference>